<dbReference type="Pfam" id="PF01782">
    <property type="entry name" value="RimM"/>
    <property type="match status" value="1"/>
</dbReference>
<keyword evidence="9" id="KW-1185">Reference proteome</keyword>
<organism evidence="8 9">
    <name type="scientific">Syntrophotalea acetylenica</name>
    <name type="common">Pelobacter acetylenicus</name>
    <dbReference type="NCBI Taxonomy" id="29542"/>
    <lineage>
        <taxon>Bacteria</taxon>
        <taxon>Pseudomonadati</taxon>
        <taxon>Thermodesulfobacteriota</taxon>
        <taxon>Desulfuromonadia</taxon>
        <taxon>Desulfuromonadales</taxon>
        <taxon>Syntrophotaleaceae</taxon>
        <taxon>Syntrophotalea</taxon>
    </lineage>
</organism>
<comment type="subcellular location">
    <subcellularLocation>
        <location evidence="5">Cytoplasm</location>
    </subcellularLocation>
</comment>
<feature type="domain" description="RimM N-terminal" evidence="6">
    <location>
        <begin position="11"/>
        <end position="92"/>
    </location>
</feature>
<dbReference type="EMBL" id="CP015518">
    <property type="protein sequence ID" value="APG25344.1"/>
    <property type="molecule type" value="Genomic_DNA"/>
</dbReference>
<dbReference type="HAMAP" id="MF_00014">
    <property type="entry name" value="Ribosome_mat_RimM"/>
    <property type="match status" value="1"/>
</dbReference>
<dbReference type="KEGG" id="pace:A6070_04185"/>
<keyword evidence="4 5" id="KW-0143">Chaperone</keyword>
<keyword evidence="3 5" id="KW-0698">rRNA processing</keyword>
<evidence type="ECO:0000256" key="1">
    <source>
        <dbReference type="ARBA" id="ARBA00022490"/>
    </source>
</evidence>
<evidence type="ECO:0000313" key="8">
    <source>
        <dbReference type="EMBL" id="APG25344.1"/>
    </source>
</evidence>
<dbReference type="GO" id="GO:0043022">
    <property type="term" value="F:ribosome binding"/>
    <property type="evidence" value="ECO:0007669"/>
    <property type="project" value="InterPro"/>
</dbReference>
<dbReference type="Gene3D" id="2.40.30.60">
    <property type="entry name" value="RimM"/>
    <property type="match status" value="1"/>
</dbReference>
<gene>
    <name evidence="5" type="primary">rimM</name>
    <name evidence="8" type="ORF">A7E75_10180</name>
</gene>
<dbReference type="RefSeq" id="WP_072287195.1">
    <property type="nucleotide sequence ID" value="NZ_CP015455.1"/>
</dbReference>
<reference evidence="8 9" key="1">
    <citation type="journal article" date="2017" name="Genome Announc.">
        <title>Complete Genome Sequences of Two Acetylene-Fermenting Pelobacter acetylenicus Strains.</title>
        <authorList>
            <person name="Sutton J.M."/>
            <person name="Baesman S.M."/>
            <person name="Fierst J.L."/>
            <person name="Poret-Peterson A.T."/>
            <person name="Oremland R.S."/>
            <person name="Dunlap D.S."/>
            <person name="Akob D.M."/>
        </authorList>
    </citation>
    <scope>NUCLEOTIDE SEQUENCE [LARGE SCALE GENOMIC DNA]</scope>
    <source>
        <strain evidence="8 9">DSM 3247</strain>
    </source>
</reference>
<dbReference type="PANTHER" id="PTHR33692">
    <property type="entry name" value="RIBOSOME MATURATION FACTOR RIMM"/>
    <property type="match status" value="1"/>
</dbReference>
<keyword evidence="1 5" id="KW-0963">Cytoplasm</keyword>
<evidence type="ECO:0000313" key="9">
    <source>
        <dbReference type="Proteomes" id="UP000182264"/>
    </source>
</evidence>
<dbReference type="SUPFAM" id="SSF50447">
    <property type="entry name" value="Translation proteins"/>
    <property type="match status" value="1"/>
</dbReference>
<name>A0A1L3GHC2_SYNAC</name>
<dbReference type="OrthoDB" id="9783509at2"/>
<sequence>MVLQPGALLILGVVVGTHGLRGDLKVRGCARDASLLSRIRQLVFLRDDQRVLECVRRKSDWHKGQLLVSLSGLDSIDAVQHLVGCEVAVHSEDVPAAPAGEYYWFQLKGLAARDRRLGDIGRLDDIFTTPAHEIYVIRGAYGEVLVPAVAAFLVEVDLEKRYVLFDLPEGLVEEE</sequence>
<proteinExistence type="inferred from homology"/>
<dbReference type="InterPro" id="IPR002676">
    <property type="entry name" value="RimM_N"/>
</dbReference>
<dbReference type="Pfam" id="PF24986">
    <property type="entry name" value="PRC_RimM"/>
    <property type="match status" value="1"/>
</dbReference>
<dbReference type="InterPro" id="IPR056792">
    <property type="entry name" value="PRC_RimM"/>
</dbReference>
<comment type="similarity">
    <text evidence="5">Belongs to the RimM family.</text>
</comment>
<dbReference type="Gene3D" id="2.30.30.240">
    <property type="entry name" value="PRC-barrel domain"/>
    <property type="match status" value="1"/>
</dbReference>
<evidence type="ECO:0000259" key="7">
    <source>
        <dbReference type="Pfam" id="PF24986"/>
    </source>
</evidence>
<feature type="domain" description="Ribosome maturation factor RimM PRC barrel" evidence="7">
    <location>
        <begin position="104"/>
        <end position="171"/>
    </location>
</feature>
<comment type="subunit">
    <text evidence="5">Binds ribosomal protein uS19.</text>
</comment>
<dbReference type="GO" id="GO:0005840">
    <property type="term" value="C:ribosome"/>
    <property type="evidence" value="ECO:0007669"/>
    <property type="project" value="InterPro"/>
</dbReference>
<protein>
    <recommendedName>
        <fullName evidence="5">Ribosome maturation factor RimM</fullName>
    </recommendedName>
</protein>
<dbReference type="GO" id="GO:0006364">
    <property type="term" value="P:rRNA processing"/>
    <property type="evidence" value="ECO:0007669"/>
    <property type="project" value="UniProtKB-UniRule"/>
</dbReference>
<dbReference type="STRING" id="29542.A6070_04185"/>
<evidence type="ECO:0000256" key="2">
    <source>
        <dbReference type="ARBA" id="ARBA00022517"/>
    </source>
</evidence>
<evidence type="ECO:0000256" key="3">
    <source>
        <dbReference type="ARBA" id="ARBA00022552"/>
    </source>
</evidence>
<dbReference type="GO" id="GO:0042274">
    <property type="term" value="P:ribosomal small subunit biogenesis"/>
    <property type="evidence" value="ECO:0007669"/>
    <property type="project" value="UniProtKB-UniRule"/>
</dbReference>
<dbReference type="InterPro" id="IPR011033">
    <property type="entry name" value="PRC_barrel-like_sf"/>
</dbReference>
<keyword evidence="2 5" id="KW-0690">Ribosome biogenesis</keyword>
<dbReference type="GO" id="GO:0005737">
    <property type="term" value="C:cytoplasm"/>
    <property type="evidence" value="ECO:0007669"/>
    <property type="project" value="UniProtKB-SubCell"/>
</dbReference>
<evidence type="ECO:0000256" key="5">
    <source>
        <dbReference type="HAMAP-Rule" id="MF_00014"/>
    </source>
</evidence>
<evidence type="ECO:0000256" key="4">
    <source>
        <dbReference type="ARBA" id="ARBA00023186"/>
    </source>
</evidence>
<dbReference type="InterPro" id="IPR036976">
    <property type="entry name" value="RimM_N_sf"/>
</dbReference>
<comment type="function">
    <text evidence="5">An accessory protein needed during the final step in the assembly of 30S ribosomal subunit, possibly for assembly of the head region. Essential for efficient processing of 16S rRNA. May be needed both before and after RbfA during the maturation of 16S rRNA. It has affinity for free ribosomal 30S subunits but not for 70S ribosomes.</text>
</comment>
<dbReference type="AlphaFoldDB" id="A0A1L3GHC2"/>
<dbReference type="NCBIfam" id="TIGR02273">
    <property type="entry name" value="16S_RimM"/>
    <property type="match status" value="1"/>
</dbReference>
<dbReference type="SUPFAM" id="SSF50346">
    <property type="entry name" value="PRC-barrel domain"/>
    <property type="match status" value="1"/>
</dbReference>
<dbReference type="Proteomes" id="UP000182264">
    <property type="component" value="Chromosome"/>
</dbReference>
<dbReference type="InterPro" id="IPR009000">
    <property type="entry name" value="Transl_B-barrel_sf"/>
</dbReference>
<comment type="domain">
    <text evidence="5">The PRC barrel domain binds ribosomal protein uS19.</text>
</comment>
<accession>A0A1L3GHC2</accession>
<evidence type="ECO:0000259" key="6">
    <source>
        <dbReference type="Pfam" id="PF01782"/>
    </source>
</evidence>
<dbReference type="InterPro" id="IPR011961">
    <property type="entry name" value="RimM"/>
</dbReference>
<dbReference type="PANTHER" id="PTHR33692:SF1">
    <property type="entry name" value="RIBOSOME MATURATION FACTOR RIMM"/>
    <property type="match status" value="1"/>
</dbReference>